<dbReference type="InterPro" id="IPR001036">
    <property type="entry name" value="Acrflvin-R"/>
</dbReference>
<name>A0A377PM10_HAFAL</name>
<dbReference type="PANTHER" id="PTHR32063">
    <property type="match status" value="1"/>
</dbReference>
<dbReference type="GO" id="GO:0005886">
    <property type="term" value="C:plasma membrane"/>
    <property type="evidence" value="ECO:0007669"/>
    <property type="project" value="TreeGrafter"/>
</dbReference>
<reference evidence="1 2" key="1">
    <citation type="submission" date="2018-06" db="EMBL/GenBank/DDBJ databases">
        <authorList>
            <consortium name="Pathogen Informatics"/>
            <person name="Doyle S."/>
        </authorList>
    </citation>
    <scope>NUCLEOTIDE SEQUENCE [LARGE SCALE GENOMIC DNA]</scope>
    <source>
        <strain evidence="1 2">NCTC8105</strain>
    </source>
</reference>
<sequence length="107" mass="11425">MAKFFIDRPIFAWVIAIIIMLAGTLAIMKLPVAQYPTIAPPAVSISAVYPGADAQTVQDTVTQIIEQNMNGIDNLMYMSSTSDSSGSVSITLTFQSGTDPDIAQVQV</sequence>
<dbReference type="EMBL" id="UGHP01000001">
    <property type="protein sequence ID" value="STQ81526.1"/>
    <property type="molecule type" value="Genomic_DNA"/>
</dbReference>
<dbReference type="Gene3D" id="1.20.1640.10">
    <property type="entry name" value="Multidrug efflux transporter AcrB transmembrane domain"/>
    <property type="match status" value="1"/>
</dbReference>
<gene>
    <name evidence="1" type="primary">acrB_4</name>
    <name evidence="1" type="ORF">NCTC8105_03710</name>
</gene>
<dbReference type="Pfam" id="PF00873">
    <property type="entry name" value="ACR_tran"/>
    <property type="match status" value="1"/>
</dbReference>
<protein>
    <submittedName>
        <fullName evidence="1">Acriflavine resistance protein B</fullName>
    </submittedName>
</protein>
<dbReference type="AlphaFoldDB" id="A0A377PM10"/>
<dbReference type="GO" id="GO:0042910">
    <property type="term" value="F:xenobiotic transmembrane transporter activity"/>
    <property type="evidence" value="ECO:0007669"/>
    <property type="project" value="TreeGrafter"/>
</dbReference>
<dbReference type="SUPFAM" id="SSF82693">
    <property type="entry name" value="Multidrug efflux transporter AcrB pore domain, PN1, PN2, PC1 and PC2 subdomains"/>
    <property type="match status" value="1"/>
</dbReference>
<dbReference type="PRINTS" id="PR00702">
    <property type="entry name" value="ACRIFLAVINRP"/>
</dbReference>
<accession>A0A377PM10</accession>
<organism evidence="1 2">
    <name type="scientific">Hafnia alvei</name>
    <dbReference type="NCBI Taxonomy" id="569"/>
    <lineage>
        <taxon>Bacteria</taxon>
        <taxon>Pseudomonadati</taxon>
        <taxon>Pseudomonadota</taxon>
        <taxon>Gammaproteobacteria</taxon>
        <taxon>Enterobacterales</taxon>
        <taxon>Hafniaceae</taxon>
        <taxon>Hafnia</taxon>
    </lineage>
</organism>
<dbReference type="FunFam" id="3.30.70.1430:FF:000001">
    <property type="entry name" value="Efflux pump membrane transporter"/>
    <property type="match status" value="1"/>
</dbReference>
<evidence type="ECO:0000313" key="1">
    <source>
        <dbReference type="EMBL" id="STQ81526.1"/>
    </source>
</evidence>
<dbReference type="PANTHER" id="PTHR32063:SF13">
    <property type="entry name" value="MULTIDRUG EFFLUX PUMP SUBUNIT ACRB-RELATED"/>
    <property type="match status" value="1"/>
</dbReference>
<dbReference type="Proteomes" id="UP000254821">
    <property type="component" value="Unassembled WGS sequence"/>
</dbReference>
<dbReference type="Gene3D" id="3.30.70.1430">
    <property type="entry name" value="Multidrug efflux transporter AcrB pore domain"/>
    <property type="match status" value="1"/>
</dbReference>
<proteinExistence type="predicted"/>
<evidence type="ECO:0000313" key="2">
    <source>
        <dbReference type="Proteomes" id="UP000254821"/>
    </source>
</evidence>